<feature type="region of interest" description="Disordered" evidence="1">
    <location>
        <begin position="130"/>
        <end position="172"/>
    </location>
</feature>
<evidence type="ECO:0000313" key="2">
    <source>
        <dbReference type="EMBL" id="SVC91253.1"/>
    </source>
</evidence>
<organism evidence="2">
    <name type="scientific">marine metagenome</name>
    <dbReference type="NCBI Taxonomy" id="408172"/>
    <lineage>
        <taxon>unclassified sequences</taxon>
        <taxon>metagenomes</taxon>
        <taxon>ecological metagenomes</taxon>
    </lineage>
</organism>
<dbReference type="EMBL" id="UINC01118250">
    <property type="protein sequence ID" value="SVC91253.1"/>
    <property type="molecule type" value="Genomic_DNA"/>
</dbReference>
<gene>
    <name evidence="2" type="ORF">METZ01_LOCUS344107</name>
</gene>
<feature type="non-terminal residue" evidence="2">
    <location>
        <position position="172"/>
    </location>
</feature>
<accession>A0A382R0K1</accession>
<reference evidence="2" key="1">
    <citation type="submission" date="2018-05" db="EMBL/GenBank/DDBJ databases">
        <authorList>
            <person name="Lanie J.A."/>
            <person name="Ng W.-L."/>
            <person name="Kazmierczak K.M."/>
            <person name="Andrzejewski T.M."/>
            <person name="Davidsen T.M."/>
            <person name="Wayne K.J."/>
            <person name="Tettelin H."/>
            <person name="Glass J.I."/>
            <person name="Rusch D."/>
            <person name="Podicherti R."/>
            <person name="Tsui H.-C.T."/>
            <person name="Winkler M.E."/>
        </authorList>
    </citation>
    <scope>NUCLEOTIDE SEQUENCE</scope>
</reference>
<protein>
    <submittedName>
        <fullName evidence="2">Uncharacterized protein</fullName>
    </submittedName>
</protein>
<evidence type="ECO:0000256" key="1">
    <source>
        <dbReference type="SAM" id="MobiDB-lite"/>
    </source>
</evidence>
<dbReference type="AlphaFoldDB" id="A0A382R0K1"/>
<name>A0A382R0K1_9ZZZZ</name>
<feature type="non-terminal residue" evidence="2">
    <location>
        <position position="1"/>
    </location>
</feature>
<proteinExistence type="predicted"/>
<sequence length="172" mass="19076">GGVPRSRRLHHQHLLLQQHRQPVGGPHLGRPLGCQGSHGRLLLHPRRGRADAFLDIGTVAFLPVRRRLRSRVRRRDVSLPGGQPSVLWHGPSADRLRSPEHGLWPGHGPGRSGWQHPLRRIQLLQPGLGSVDRRQSGRNGRHLHHGVHQTGAHPRLGKIPTPRGPNPRASGL</sequence>